<name>A0A0M1N191_9MOLU</name>
<dbReference type="InterPro" id="IPR030378">
    <property type="entry name" value="G_CP_dom"/>
</dbReference>
<proteinExistence type="inferred from homology"/>
<dbReference type="GO" id="GO:0006412">
    <property type="term" value="P:translation"/>
    <property type="evidence" value="ECO:0007669"/>
    <property type="project" value="TreeGrafter"/>
</dbReference>
<dbReference type="NCBIfam" id="TIGR03596">
    <property type="entry name" value="GTPase_YlqF"/>
    <property type="match status" value="1"/>
</dbReference>
<dbReference type="PIRSF" id="PIRSF006230">
    <property type="entry name" value="MG442"/>
    <property type="match status" value="1"/>
</dbReference>
<organism evidence="6 7">
    <name type="scientific">Candidatus Phytoplasma pruni</name>
    <dbReference type="NCBI Taxonomy" id="479893"/>
    <lineage>
        <taxon>Bacteria</taxon>
        <taxon>Bacillati</taxon>
        <taxon>Mycoplasmatota</taxon>
        <taxon>Mollicutes</taxon>
        <taxon>Acholeplasmatales</taxon>
        <taxon>Acholeplasmataceae</taxon>
        <taxon>Candidatus Phytoplasma</taxon>
        <taxon>16SrIII (X-disease group)</taxon>
    </lineage>
</organism>
<comment type="subcellular location">
    <subcellularLocation>
        <location evidence="3">Cytoplasm</location>
    </subcellularLocation>
</comment>
<dbReference type="PROSITE" id="PS51721">
    <property type="entry name" value="G_CP"/>
    <property type="match status" value="1"/>
</dbReference>
<dbReference type="Proteomes" id="UP000037386">
    <property type="component" value="Unassembled WGS sequence"/>
</dbReference>
<dbReference type="EMBL" id="LHCF01000001">
    <property type="protein sequence ID" value="KOR75749.1"/>
    <property type="molecule type" value="Genomic_DNA"/>
</dbReference>
<dbReference type="Pfam" id="PF01926">
    <property type="entry name" value="MMR_HSR1"/>
    <property type="match status" value="1"/>
</dbReference>
<gene>
    <name evidence="6" type="ORF">CPX_001311</name>
</gene>
<dbReference type="InterPro" id="IPR016478">
    <property type="entry name" value="GTPase_MTG1"/>
</dbReference>
<evidence type="ECO:0000256" key="2">
    <source>
        <dbReference type="ARBA" id="ARBA00023134"/>
    </source>
</evidence>
<keyword evidence="3" id="KW-0963">Cytoplasm</keyword>
<dbReference type="SUPFAM" id="SSF52540">
    <property type="entry name" value="P-loop containing nucleoside triphosphate hydrolases"/>
    <property type="match status" value="1"/>
</dbReference>
<feature type="binding site" evidence="4">
    <location>
        <position position="170"/>
    </location>
    <ligand>
        <name>GTP</name>
        <dbReference type="ChEBI" id="CHEBI:37565"/>
    </ligand>
</feature>
<dbReference type="RefSeq" id="WP_053521292.1">
    <property type="nucleotide sequence ID" value="NZ_LHCF01000001.1"/>
</dbReference>
<comment type="similarity">
    <text evidence="3">Belongs to the TRAFAC class YlqF/YawG GTPase family. MTG1 subfamily.</text>
</comment>
<dbReference type="PANTHER" id="PTHR45782:SF4">
    <property type="entry name" value="MITOCHONDRIAL RIBOSOME-ASSOCIATED GTPASE 1"/>
    <property type="match status" value="1"/>
</dbReference>
<evidence type="ECO:0000256" key="4">
    <source>
        <dbReference type="PIRSR" id="PIRSR006230-1"/>
    </source>
</evidence>
<comment type="caution">
    <text evidence="6">The sequence shown here is derived from an EMBL/GenBank/DDBJ whole genome shotgun (WGS) entry which is preliminary data.</text>
</comment>
<reference evidence="7" key="1">
    <citation type="submission" date="2015-05" db="EMBL/GenBank/DDBJ databases">
        <title>Draft genome sequence of 'Candidatus Phytoplasma Pruni' strain CX, a plant pathogenic bacterium.</title>
        <authorList>
            <person name="Lee I.-M."/>
            <person name="Bottner-Parker K.D."/>
            <person name="Shao J."/>
            <person name="Gundersen-Rindal D.E."/>
            <person name="Zhao Y."/>
            <person name="Davis R.E."/>
        </authorList>
    </citation>
    <scope>NUCLEOTIDE SEQUENCE [LARGE SCALE GENOMIC DNA]</scope>
    <source>
        <strain evidence="7">CX</strain>
    </source>
</reference>
<feature type="domain" description="CP-type G" evidence="5">
    <location>
        <begin position="12"/>
        <end position="174"/>
    </location>
</feature>
<dbReference type="AlphaFoldDB" id="A0A0M1N191"/>
<dbReference type="InterPro" id="IPR006073">
    <property type="entry name" value="GTP-bd"/>
</dbReference>
<evidence type="ECO:0000256" key="1">
    <source>
        <dbReference type="ARBA" id="ARBA00022741"/>
    </source>
</evidence>
<dbReference type="PATRIC" id="fig|479893.3.peg.90"/>
<feature type="binding site" evidence="4">
    <location>
        <begin position="126"/>
        <end position="131"/>
    </location>
    <ligand>
        <name>GTP</name>
        <dbReference type="ChEBI" id="CHEBI:37565"/>
    </ligand>
</feature>
<evidence type="ECO:0000313" key="7">
    <source>
        <dbReference type="Proteomes" id="UP000037386"/>
    </source>
</evidence>
<evidence type="ECO:0000313" key="6">
    <source>
        <dbReference type="EMBL" id="KOR75749.1"/>
    </source>
</evidence>
<evidence type="ECO:0000256" key="3">
    <source>
        <dbReference type="PIRNR" id="PIRNR006230"/>
    </source>
</evidence>
<dbReference type="GO" id="GO:0005525">
    <property type="term" value="F:GTP binding"/>
    <property type="evidence" value="ECO:0007669"/>
    <property type="project" value="UniProtKB-KW"/>
</dbReference>
<dbReference type="InterPro" id="IPR027417">
    <property type="entry name" value="P-loop_NTPase"/>
</dbReference>
<dbReference type="CDD" id="cd01856">
    <property type="entry name" value="YlqF"/>
    <property type="match status" value="1"/>
</dbReference>
<dbReference type="OrthoDB" id="9779790at2"/>
<dbReference type="GO" id="GO:0005737">
    <property type="term" value="C:cytoplasm"/>
    <property type="evidence" value="ECO:0007669"/>
    <property type="project" value="UniProtKB-SubCell"/>
</dbReference>
<keyword evidence="1 3" id="KW-0547">Nucleotide-binding</keyword>
<evidence type="ECO:0000259" key="5">
    <source>
        <dbReference type="PROSITE" id="PS51721"/>
    </source>
</evidence>
<dbReference type="STRING" id="479893.CPX_001311"/>
<keyword evidence="2 3" id="KW-0342">GTP-binding</keyword>
<dbReference type="Gene3D" id="3.40.50.300">
    <property type="entry name" value="P-loop containing nucleotide triphosphate hydrolases"/>
    <property type="match status" value="1"/>
</dbReference>
<dbReference type="PANTHER" id="PTHR45782">
    <property type="entry name" value="MITOCHONDRIAL RIBOSOME-ASSOCIATED GTPASE 1"/>
    <property type="match status" value="1"/>
</dbReference>
<accession>A0A0M1N191</accession>
<dbReference type="Gene3D" id="1.10.1580.10">
    <property type="match status" value="1"/>
</dbReference>
<protein>
    <recommendedName>
        <fullName evidence="3">Ribosome biogenesis GTPase A</fullName>
    </recommendedName>
</protein>
<dbReference type="InterPro" id="IPR019991">
    <property type="entry name" value="GTP-bd_ribosome_bgen"/>
</dbReference>
<comment type="function">
    <text evidence="3">Required for a late step of 50S ribosomal subunit assembly. Has GTPase activity.</text>
</comment>
<dbReference type="GO" id="GO:0003924">
    <property type="term" value="F:GTPase activity"/>
    <property type="evidence" value="ECO:0007669"/>
    <property type="project" value="TreeGrafter"/>
</dbReference>
<sequence length="283" mass="32771">MVVIKWFPGHMKKTLTEIKMNIKFVDFILIVLDARIPVSSMNLDLLKALNNKPVLILFNKTFLADVDKNHLFVDFFKQKKLFTLNIDAKTNLNINKIYPLMQSILKIKKFPVHKKILKLMIVGVPNVGKSTLINALSQRKAFKTANTPGVTKRLQWITLNNNMKLLDTPGVLYHNFTDPQIGYSLAISGCIKPTLLPKEVLVENLLTYLKKHYKNRLKRMFKLDDKELEEENLLPLIAQKANFLLKNNVLDENKLLEMIVHKIGNNKKEKFNFDLDLISMLKF</sequence>
<dbReference type="InterPro" id="IPR023179">
    <property type="entry name" value="GTP-bd_ortho_bundle_sf"/>
</dbReference>